<dbReference type="Proteomes" id="UP000772434">
    <property type="component" value="Unassembled WGS sequence"/>
</dbReference>
<reference evidence="2" key="1">
    <citation type="submission" date="2020-11" db="EMBL/GenBank/DDBJ databases">
        <authorList>
            <consortium name="DOE Joint Genome Institute"/>
            <person name="Ahrendt S."/>
            <person name="Riley R."/>
            <person name="Andreopoulos W."/>
            <person name="Labutti K."/>
            <person name="Pangilinan J."/>
            <person name="Ruiz-Duenas F.J."/>
            <person name="Barrasa J.M."/>
            <person name="Sanchez-Garcia M."/>
            <person name="Camarero S."/>
            <person name="Miyauchi S."/>
            <person name="Serrano A."/>
            <person name="Linde D."/>
            <person name="Babiker R."/>
            <person name="Drula E."/>
            <person name="Ayuso-Fernandez I."/>
            <person name="Pacheco R."/>
            <person name="Padilla G."/>
            <person name="Ferreira P."/>
            <person name="Barriuso J."/>
            <person name="Kellner H."/>
            <person name="Castanera R."/>
            <person name="Alfaro M."/>
            <person name="Ramirez L."/>
            <person name="Pisabarro A.G."/>
            <person name="Kuo A."/>
            <person name="Tritt A."/>
            <person name="Lipzen A."/>
            <person name="He G."/>
            <person name="Yan M."/>
            <person name="Ng V."/>
            <person name="Cullen D."/>
            <person name="Martin F."/>
            <person name="Rosso M.-N."/>
            <person name="Henrissat B."/>
            <person name="Hibbett D."/>
            <person name="Martinez A.T."/>
            <person name="Grigoriev I.V."/>
        </authorList>
    </citation>
    <scope>NUCLEOTIDE SEQUENCE</scope>
    <source>
        <strain evidence="2">AH 40177</strain>
    </source>
</reference>
<protein>
    <submittedName>
        <fullName evidence="2">Uncharacterized protein</fullName>
    </submittedName>
</protein>
<feature type="region of interest" description="Disordered" evidence="1">
    <location>
        <begin position="1"/>
        <end position="22"/>
    </location>
</feature>
<organism evidence="2 3">
    <name type="scientific">Rhodocollybia butyracea</name>
    <dbReference type="NCBI Taxonomy" id="206335"/>
    <lineage>
        <taxon>Eukaryota</taxon>
        <taxon>Fungi</taxon>
        <taxon>Dikarya</taxon>
        <taxon>Basidiomycota</taxon>
        <taxon>Agaricomycotina</taxon>
        <taxon>Agaricomycetes</taxon>
        <taxon>Agaricomycetidae</taxon>
        <taxon>Agaricales</taxon>
        <taxon>Marasmiineae</taxon>
        <taxon>Omphalotaceae</taxon>
        <taxon>Rhodocollybia</taxon>
    </lineage>
</organism>
<comment type="caution">
    <text evidence="2">The sequence shown here is derived from an EMBL/GenBank/DDBJ whole genome shotgun (WGS) entry which is preliminary data.</text>
</comment>
<sequence length="365" mass="41603">MSFMKLKTPSLPSVPKIPDHLPSLHVPVPSPSLSSLPSSESITSIVGDSHLHLPVHSPSLPNLPLSESITNMIGDTHTKVMSNMSMFIDDEEEEEEEGAEPPALEPVYTVLRPLNLAQAPQPLLKGVGKIVDEFEFENYLLLQHWGVLIGERYYHLHINDATQKISVSMVPFIHLHTHEHHTIKFPIWRTRLTHNKRVGIAVGIIKAMGNYHSEAEVEITDEEGNIVTSPEDRKRYRMEGRYHKPPLSALEIFTGQYNAVMNNCIHFTRHYIFDQILTRRKEMENFGTNIHWLVVKWQEMGCRRSPVELKRGARVIIKLLSMYLNIEYNPILDKKLLDDSTTAEEALQEVLEAPLGNRVEPVEVS</sequence>
<keyword evidence="3" id="KW-1185">Reference proteome</keyword>
<dbReference type="AlphaFoldDB" id="A0A9P5Q399"/>
<dbReference type="OrthoDB" id="2960565at2759"/>
<dbReference type="EMBL" id="JADNRY010000019">
    <property type="protein sequence ID" value="KAF9073287.1"/>
    <property type="molecule type" value="Genomic_DNA"/>
</dbReference>
<proteinExistence type="predicted"/>
<evidence type="ECO:0000313" key="2">
    <source>
        <dbReference type="EMBL" id="KAF9073287.1"/>
    </source>
</evidence>
<gene>
    <name evidence="2" type="ORF">BDP27DRAFT_1360475</name>
</gene>
<accession>A0A9P5Q399</accession>
<name>A0A9P5Q399_9AGAR</name>
<evidence type="ECO:0000313" key="3">
    <source>
        <dbReference type="Proteomes" id="UP000772434"/>
    </source>
</evidence>
<evidence type="ECO:0000256" key="1">
    <source>
        <dbReference type="SAM" id="MobiDB-lite"/>
    </source>
</evidence>